<dbReference type="PANTHER" id="PTHR13246:SF1">
    <property type="entry name" value="CYTOSOLIC ENDO-BETA-N-ACETYLGLUCOSAMINIDASE"/>
    <property type="match status" value="1"/>
</dbReference>
<dbReference type="OrthoDB" id="284473at2759"/>
<dbReference type="GO" id="GO:0005829">
    <property type="term" value="C:cytosol"/>
    <property type="evidence" value="ECO:0007669"/>
    <property type="project" value="UniProtKB-SubCell"/>
</dbReference>
<dbReference type="Gene3D" id="2.60.120.260">
    <property type="entry name" value="Galactose-binding domain-like"/>
    <property type="match status" value="1"/>
</dbReference>
<dbReference type="HOGENOM" id="CLU_032246_2_0_1"/>
<dbReference type="InParanoid" id="B4JNW9"/>
<dbReference type="GO" id="GO:0033925">
    <property type="term" value="F:mannosyl-glycoprotein endo-beta-N-acetylglucosaminidase activity"/>
    <property type="evidence" value="ECO:0007669"/>
    <property type="project" value="UniProtKB-EC"/>
</dbReference>
<evidence type="ECO:0000259" key="1">
    <source>
        <dbReference type="Pfam" id="PF03644"/>
    </source>
</evidence>
<dbReference type="Pfam" id="PF03644">
    <property type="entry name" value="Glyco_hydro_85"/>
    <property type="match status" value="1"/>
</dbReference>
<dbReference type="PhylomeDB" id="B4JNW9"/>
<protein>
    <submittedName>
        <fullName evidence="2">GH24904</fullName>
    </submittedName>
</protein>
<dbReference type="STRING" id="7222.B4JNW9"/>
<gene>
    <name evidence="2" type="primary">Dgri\GH24904</name>
    <name evidence="2" type="ORF">Dgri_GH24904</name>
</gene>
<dbReference type="FunCoup" id="B4JNW9">
    <property type="interactions" value="63"/>
</dbReference>
<evidence type="ECO:0000313" key="3">
    <source>
        <dbReference type="Proteomes" id="UP000001070"/>
    </source>
</evidence>
<dbReference type="EMBL" id="CH916371">
    <property type="protein sequence ID" value="EDV92412.1"/>
    <property type="molecule type" value="Genomic_DNA"/>
</dbReference>
<dbReference type="SMR" id="B4JNW9"/>
<accession>B4JNW9</accession>
<name>B4JNW9_DROGR</name>
<dbReference type="Proteomes" id="UP000001070">
    <property type="component" value="Unassembled WGS sequence"/>
</dbReference>
<dbReference type="KEGG" id="dgr:6565944"/>
<dbReference type="GO" id="GO:0017022">
    <property type="term" value="F:myosin binding"/>
    <property type="evidence" value="ECO:0007669"/>
    <property type="project" value="EnsemblMetazoa"/>
</dbReference>
<proteinExistence type="predicted"/>
<dbReference type="AlphaFoldDB" id="B4JNW9"/>
<dbReference type="InterPro" id="IPR005201">
    <property type="entry name" value="TIM_ENGase"/>
</dbReference>
<dbReference type="CDD" id="cd06547">
    <property type="entry name" value="GH85_ENGase"/>
    <property type="match status" value="1"/>
</dbReference>
<dbReference type="OMA" id="WWARIWP"/>
<dbReference type="InterPro" id="IPR032979">
    <property type="entry name" value="ENGase"/>
</dbReference>
<feature type="domain" description="Cytosolic endo-beta-N-acetylglucosaminidase TIM barrel" evidence="1">
    <location>
        <begin position="89"/>
        <end position="378"/>
    </location>
</feature>
<organism evidence="3">
    <name type="scientific">Drosophila grimshawi</name>
    <name type="common">Hawaiian fruit fly</name>
    <name type="synonym">Idiomyia grimshawi</name>
    <dbReference type="NCBI Taxonomy" id="7222"/>
    <lineage>
        <taxon>Eukaryota</taxon>
        <taxon>Metazoa</taxon>
        <taxon>Ecdysozoa</taxon>
        <taxon>Arthropoda</taxon>
        <taxon>Hexapoda</taxon>
        <taxon>Insecta</taxon>
        <taxon>Pterygota</taxon>
        <taxon>Neoptera</taxon>
        <taxon>Endopterygota</taxon>
        <taxon>Diptera</taxon>
        <taxon>Brachycera</taxon>
        <taxon>Muscomorpha</taxon>
        <taxon>Ephydroidea</taxon>
        <taxon>Drosophilidae</taxon>
        <taxon>Drosophila</taxon>
        <taxon>Hawaiian Drosophila</taxon>
    </lineage>
</organism>
<reference evidence="2 3" key="1">
    <citation type="journal article" date="2007" name="Nature">
        <title>Evolution of genes and genomes on the Drosophila phylogeny.</title>
        <authorList>
            <consortium name="Drosophila 12 Genomes Consortium"/>
            <person name="Clark A.G."/>
            <person name="Eisen M.B."/>
            <person name="Smith D.R."/>
            <person name="Bergman C.M."/>
            <person name="Oliver B."/>
            <person name="Markow T.A."/>
            <person name="Kaufman T.C."/>
            <person name="Kellis M."/>
            <person name="Gelbart W."/>
            <person name="Iyer V.N."/>
            <person name="Pollard D.A."/>
            <person name="Sackton T.B."/>
            <person name="Larracuente A.M."/>
            <person name="Singh N.D."/>
            <person name="Abad J.P."/>
            <person name="Abt D.N."/>
            <person name="Adryan B."/>
            <person name="Aguade M."/>
            <person name="Akashi H."/>
            <person name="Anderson W.W."/>
            <person name="Aquadro C.F."/>
            <person name="Ardell D.H."/>
            <person name="Arguello R."/>
            <person name="Artieri C.G."/>
            <person name="Barbash D.A."/>
            <person name="Barker D."/>
            <person name="Barsanti P."/>
            <person name="Batterham P."/>
            <person name="Batzoglou S."/>
            <person name="Begun D."/>
            <person name="Bhutkar A."/>
            <person name="Blanco E."/>
            <person name="Bosak S.A."/>
            <person name="Bradley R.K."/>
            <person name="Brand A.D."/>
            <person name="Brent M.R."/>
            <person name="Brooks A.N."/>
            <person name="Brown R.H."/>
            <person name="Butlin R.K."/>
            <person name="Caggese C."/>
            <person name="Calvi B.R."/>
            <person name="Bernardo de Carvalho A."/>
            <person name="Caspi A."/>
            <person name="Castrezana S."/>
            <person name="Celniker S.E."/>
            <person name="Chang J.L."/>
            <person name="Chapple C."/>
            <person name="Chatterji S."/>
            <person name="Chinwalla A."/>
            <person name="Civetta A."/>
            <person name="Clifton S.W."/>
            <person name="Comeron J.M."/>
            <person name="Costello J.C."/>
            <person name="Coyne J.A."/>
            <person name="Daub J."/>
            <person name="David R.G."/>
            <person name="Delcher A.L."/>
            <person name="Delehaunty K."/>
            <person name="Do C.B."/>
            <person name="Ebling H."/>
            <person name="Edwards K."/>
            <person name="Eickbush T."/>
            <person name="Evans J.D."/>
            <person name="Filipski A."/>
            <person name="Findeiss S."/>
            <person name="Freyhult E."/>
            <person name="Fulton L."/>
            <person name="Fulton R."/>
            <person name="Garcia A.C."/>
            <person name="Gardiner A."/>
            <person name="Garfield D.A."/>
            <person name="Garvin B.E."/>
            <person name="Gibson G."/>
            <person name="Gilbert D."/>
            <person name="Gnerre S."/>
            <person name="Godfrey J."/>
            <person name="Good R."/>
            <person name="Gotea V."/>
            <person name="Gravely B."/>
            <person name="Greenberg A.J."/>
            <person name="Griffiths-Jones S."/>
            <person name="Gross S."/>
            <person name="Guigo R."/>
            <person name="Gustafson E.A."/>
            <person name="Haerty W."/>
            <person name="Hahn M.W."/>
            <person name="Halligan D.L."/>
            <person name="Halpern A.L."/>
            <person name="Halter G.M."/>
            <person name="Han M.V."/>
            <person name="Heger A."/>
            <person name="Hillier L."/>
            <person name="Hinrichs A.S."/>
            <person name="Holmes I."/>
            <person name="Hoskins R.A."/>
            <person name="Hubisz M.J."/>
            <person name="Hultmark D."/>
            <person name="Huntley M.A."/>
            <person name="Jaffe D.B."/>
            <person name="Jagadeeshan S."/>
            <person name="Jeck W.R."/>
            <person name="Johnson J."/>
            <person name="Jones C.D."/>
            <person name="Jordan W.C."/>
            <person name="Karpen G.H."/>
            <person name="Kataoka E."/>
            <person name="Keightley P.D."/>
            <person name="Kheradpour P."/>
            <person name="Kirkness E.F."/>
            <person name="Koerich L.B."/>
            <person name="Kristiansen K."/>
            <person name="Kudrna D."/>
            <person name="Kulathinal R.J."/>
            <person name="Kumar S."/>
            <person name="Kwok R."/>
            <person name="Lander E."/>
            <person name="Langley C.H."/>
            <person name="Lapoint R."/>
            <person name="Lazzaro B.P."/>
            <person name="Lee S.J."/>
            <person name="Levesque L."/>
            <person name="Li R."/>
            <person name="Lin C.F."/>
            <person name="Lin M.F."/>
            <person name="Lindblad-Toh K."/>
            <person name="Llopart A."/>
            <person name="Long M."/>
            <person name="Low L."/>
            <person name="Lozovsky E."/>
            <person name="Lu J."/>
            <person name="Luo M."/>
            <person name="Machado C.A."/>
            <person name="Makalowski W."/>
            <person name="Marzo M."/>
            <person name="Matsuda M."/>
            <person name="Matzkin L."/>
            <person name="McAllister B."/>
            <person name="McBride C.S."/>
            <person name="McKernan B."/>
            <person name="McKernan K."/>
            <person name="Mendez-Lago M."/>
            <person name="Minx P."/>
            <person name="Mollenhauer M.U."/>
            <person name="Montooth K."/>
            <person name="Mount S.M."/>
            <person name="Mu X."/>
            <person name="Myers E."/>
            <person name="Negre B."/>
            <person name="Newfeld S."/>
            <person name="Nielsen R."/>
            <person name="Noor M.A."/>
            <person name="O'Grady P."/>
            <person name="Pachter L."/>
            <person name="Papaceit M."/>
            <person name="Parisi M.J."/>
            <person name="Parisi M."/>
            <person name="Parts L."/>
            <person name="Pedersen J.S."/>
            <person name="Pesole G."/>
            <person name="Phillippy A.M."/>
            <person name="Ponting C.P."/>
            <person name="Pop M."/>
            <person name="Porcelli D."/>
            <person name="Powell J.R."/>
            <person name="Prohaska S."/>
            <person name="Pruitt K."/>
            <person name="Puig M."/>
            <person name="Quesneville H."/>
            <person name="Ram K.R."/>
            <person name="Rand D."/>
            <person name="Rasmussen M.D."/>
            <person name="Reed L.K."/>
            <person name="Reenan R."/>
            <person name="Reily A."/>
            <person name="Remington K.A."/>
            <person name="Rieger T.T."/>
            <person name="Ritchie M.G."/>
            <person name="Robin C."/>
            <person name="Rogers Y.H."/>
            <person name="Rohde C."/>
            <person name="Rozas J."/>
            <person name="Rubenfield M.J."/>
            <person name="Ruiz A."/>
            <person name="Russo S."/>
            <person name="Salzberg S.L."/>
            <person name="Sanchez-Gracia A."/>
            <person name="Saranga D.J."/>
            <person name="Sato H."/>
            <person name="Schaeffer S.W."/>
            <person name="Schatz M.C."/>
            <person name="Schlenke T."/>
            <person name="Schwartz R."/>
            <person name="Segarra C."/>
            <person name="Singh R.S."/>
            <person name="Sirot L."/>
            <person name="Sirota M."/>
            <person name="Sisneros N.B."/>
            <person name="Smith C.D."/>
            <person name="Smith T.F."/>
            <person name="Spieth J."/>
            <person name="Stage D.E."/>
            <person name="Stark A."/>
            <person name="Stephan W."/>
            <person name="Strausberg R.L."/>
            <person name="Strempel S."/>
            <person name="Sturgill D."/>
            <person name="Sutton G."/>
            <person name="Sutton G.G."/>
            <person name="Tao W."/>
            <person name="Teichmann S."/>
            <person name="Tobari Y.N."/>
            <person name="Tomimura Y."/>
            <person name="Tsolas J.M."/>
            <person name="Valente V.L."/>
            <person name="Venter E."/>
            <person name="Venter J.C."/>
            <person name="Vicario S."/>
            <person name="Vieira F.G."/>
            <person name="Vilella A.J."/>
            <person name="Villasante A."/>
            <person name="Walenz B."/>
            <person name="Wang J."/>
            <person name="Wasserman M."/>
            <person name="Watts T."/>
            <person name="Wilson D."/>
            <person name="Wilson R.K."/>
            <person name="Wing R.A."/>
            <person name="Wolfner M.F."/>
            <person name="Wong A."/>
            <person name="Wong G.K."/>
            <person name="Wu C.I."/>
            <person name="Wu G."/>
            <person name="Yamamoto D."/>
            <person name="Yang H.P."/>
            <person name="Yang S.P."/>
            <person name="Yorke J.A."/>
            <person name="Yoshida K."/>
            <person name="Zdobnov E."/>
            <person name="Zhang P."/>
            <person name="Zhang Y."/>
            <person name="Zimin A.V."/>
            <person name="Baldwin J."/>
            <person name="Abdouelleil A."/>
            <person name="Abdulkadir J."/>
            <person name="Abebe A."/>
            <person name="Abera B."/>
            <person name="Abreu J."/>
            <person name="Acer S.C."/>
            <person name="Aftuck L."/>
            <person name="Alexander A."/>
            <person name="An P."/>
            <person name="Anderson E."/>
            <person name="Anderson S."/>
            <person name="Arachi H."/>
            <person name="Azer M."/>
            <person name="Bachantsang P."/>
            <person name="Barry A."/>
            <person name="Bayul T."/>
            <person name="Berlin A."/>
            <person name="Bessette D."/>
            <person name="Bloom T."/>
            <person name="Blye J."/>
            <person name="Boguslavskiy L."/>
            <person name="Bonnet C."/>
            <person name="Boukhgalter B."/>
            <person name="Bourzgui I."/>
            <person name="Brown A."/>
            <person name="Cahill P."/>
            <person name="Channer S."/>
            <person name="Cheshatsang Y."/>
            <person name="Chuda L."/>
            <person name="Citroen M."/>
            <person name="Collymore A."/>
            <person name="Cooke P."/>
            <person name="Costello M."/>
            <person name="D'Aco K."/>
            <person name="Daza R."/>
            <person name="De Haan G."/>
            <person name="DeGray S."/>
            <person name="DeMaso C."/>
            <person name="Dhargay N."/>
            <person name="Dooley K."/>
            <person name="Dooley E."/>
            <person name="Doricent M."/>
            <person name="Dorje P."/>
            <person name="Dorjee K."/>
            <person name="Dupes A."/>
            <person name="Elong R."/>
            <person name="Falk J."/>
            <person name="Farina A."/>
            <person name="Faro S."/>
            <person name="Ferguson D."/>
            <person name="Fisher S."/>
            <person name="Foley C.D."/>
            <person name="Franke A."/>
            <person name="Friedrich D."/>
            <person name="Gadbois L."/>
            <person name="Gearin G."/>
            <person name="Gearin C.R."/>
            <person name="Giannoukos G."/>
            <person name="Goode T."/>
            <person name="Graham J."/>
            <person name="Grandbois E."/>
            <person name="Grewal S."/>
            <person name="Gyaltsen K."/>
            <person name="Hafez N."/>
            <person name="Hagos B."/>
            <person name="Hall J."/>
            <person name="Henson C."/>
            <person name="Hollinger A."/>
            <person name="Honan T."/>
            <person name="Huard M.D."/>
            <person name="Hughes L."/>
            <person name="Hurhula B."/>
            <person name="Husby M.E."/>
            <person name="Kamat A."/>
            <person name="Kanga B."/>
            <person name="Kashin S."/>
            <person name="Khazanovich D."/>
            <person name="Kisner P."/>
            <person name="Lance K."/>
            <person name="Lara M."/>
            <person name="Lee W."/>
            <person name="Lennon N."/>
            <person name="Letendre F."/>
            <person name="LeVine R."/>
            <person name="Lipovsky A."/>
            <person name="Liu X."/>
            <person name="Liu J."/>
            <person name="Liu S."/>
            <person name="Lokyitsang T."/>
            <person name="Lokyitsang Y."/>
            <person name="Lubonja R."/>
            <person name="Lui A."/>
            <person name="MacDonald P."/>
            <person name="Magnisalis V."/>
            <person name="Maru K."/>
            <person name="Matthews C."/>
            <person name="McCusker W."/>
            <person name="McDonough S."/>
            <person name="Mehta T."/>
            <person name="Meldrim J."/>
            <person name="Meneus L."/>
            <person name="Mihai O."/>
            <person name="Mihalev A."/>
            <person name="Mihova T."/>
            <person name="Mittelman R."/>
            <person name="Mlenga V."/>
            <person name="Montmayeur A."/>
            <person name="Mulrain L."/>
            <person name="Navidi A."/>
            <person name="Naylor J."/>
            <person name="Negash T."/>
            <person name="Nguyen T."/>
            <person name="Nguyen N."/>
            <person name="Nicol R."/>
            <person name="Norbu C."/>
            <person name="Norbu N."/>
            <person name="Novod N."/>
            <person name="O'Neill B."/>
            <person name="Osman S."/>
            <person name="Markiewicz E."/>
            <person name="Oyono O.L."/>
            <person name="Patti C."/>
            <person name="Phunkhang P."/>
            <person name="Pierre F."/>
            <person name="Priest M."/>
            <person name="Raghuraman S."/>
            <person name="Rege F."/>
            <person name="Reyes R."/>
            <person name="Rise C."/>
            <person name="Rogov P."/>
            <person name="Ross K."/>
            <person name="Ryan E."/>
            <person name="Settipalli S."/>
            <person name="Shea T."/>
            <person name="Sherpa N."/>
            <person name="Shi L."/>
            <person name="Shih D."/>
            <person name="Sparrow T."/>
            <person name="Spaulding J."/>
            <person name="Stalker J."/>
            <person name="Stange-Thomann N."/>
            <person name="Stavropoulos S."/>
            <person name="Stone C."/>
            <person name="Strader C."/>
            <person name="Tesfaye S."/>
            <person name="Thomson T."/>
            <person name="Thoulutsang Y."/>
            <person name="Thoulutsang D."/>
            <person name="Topham K."/>
            <person name="Topping I."/>
            <person name="Tsamla T."/>
            <person name="Vassiliev H."/>
            <person name="Vo A."/>
            <person name="Wangchuk T."/>
            <person name="Wangdi T."/>
            <person name="Weiand M."/>
            <person name="Wilkinson J."/>
            <person name="Wilson A."/>
            <person name="Yadav S."/>
            <person name="Young G."/>
            <person name="Yu Q."/>
            <person name="Zembek L."/>
            <person name="Zhong D."/>
            <person name="Zimmer A."/>
            <person name="Zwirko Z."/>
            <person name="Jaffe D.B."/>
            <person name="Alvarez P."/>
            <person name="Brockman W."/>
            <person name="Butler J."/>
            <person name="Chin C."/>
            <person name="Gnerre S."/>
            <person name="Grabherr M."/>
            <person name="Kleber M."/>
            <person name="Mauceli E."/>
            <person name="MacCallum I."/>
        </authorList>
    </citation>
    <scope>NUCLEOTIDE SEQUENCE [LARGE SCALE GENOMIC DNA]</scope>
    <source>
        <strain evidence="3">Tucson 15287-2541.00</strain>
    </source>
</reference>
<dbReference type="eggNOG" id="KOG2331">
    <property type="taxonomic scope" value="Eukaryota"/>
</dbReference>
<dbReference type="Gene3D" id="3.20.20.80">
    <property type="entry name" value="Glycosidases"/>
    <property type="match status" value="1"/>
</dbReference>
<evidence type="ECO:0000313" key="2">
    <source>
        <dbReference type="EMBL" id="EDV92412.1"/>
    </source>
</evidence>
<dbReference type="PANTHER" id="PTHR13246">
    <property type="entry name" value="ENDO BETA N-ACETYLGLUCOSAMINIDASE"/>
    <property type="match status" value="1"/>
</dbReference>
<keyword evidence="3" id="KW-1185">Reference proteome</keyword>
<sequence>MRPQLTATSAIAAQLEAEPIRDNVQLLGFQVRSRDIDWRRYVLPLDVGVRGDAVYLDRQSDFVSNHRRSLSGTGRRELLVCHDMMGNYLADRHYQSSEKFDDYRFMHWSAVDYFCYFSHQYVTIPPSGWLNAAHRHGVPVLGTYIVEGTAGSRLLHEVLESIESVERTVAALTRLCRHFSFEGWLVNVECPVRSECMPNLYRFVEQLRVAMERQVPHGRVFWYDSVIDNGELAWQNELNERNVKFFRASHGTLINYSWTDRSLETNEASMRREQAAPHRLFLGLDVFGRGQVGRFQSGQTLARIAERGFSAGIFAPAWCYETLQQYGYNIRKADGDESLNAAFLARNERWWARLWEYLGTHPYRALPFYTNFCVGSGHGRYECGARESGTRPFFNLARQALQPSVPLGNNAEHSFDTAYAGGCALRILNYERAFRLFLTEFQLPMGLLLLGYAYKVNGSGEEQEQHTLDVVLRCCSPRRPMQDAYIFCGDYSEHILTPGLCYISPLVSALPLGLAHEQLPPEQGALGENWRVRYYLVKFDGPVQLQDIGLKCRRPQQSTASAHFGAIYVHSLQLRDWDAVHSSQKADIAVYGRQLWNHSTTTATRQ</sequence>